<evidence type="ECO:0000313" key="11">
    <source>
        <dbReference type="Proteomes" id="UP000672602"/>
    </source>
</evidence>
<dbReference type="NCBIfam" id="TIGR00229">
    <property type="entry name" value="sensory_box"/>
    <property type="match status" value="1"/>
</dbReference>
<dbReference type="InterPro" id="IPR013656">
    <property type="entry name" value="PAS_4"/>
</dbReference>
<evidence type="ECO:0000259" key="7">
    <source>
        <dbReference type="PROSITE" id="PS50109"/>
    </source>
</evidence>
<dbReference type="CDD" id="cd00082">
    <property type="entry name" value="HisKA"/>
    <property type="match status" value="1"/>
</dbReference>
<dbReference type="InterPro" id="IPR003594">
    <property type="entry name" value="HATPase_dom"/>
</dbReference>
<name>A0A8J7S1R8_9PROT</name>
<dbReference type="Pfam" id="PF02518">
    <property type="entry name" value="HATPase_c"/>
    <property type="match status" value="1"/>
</dbReference>
<evidence type="ECO:0000256" key="3">
    <source>
        <dbReference type="ARBA" id="ARBA00022553"/>
    </source>
</evidence>
<evidence type="ECO:0000256" key="4">
    <source>
        <dbReference type="PROSITE-ProRule" id="PRU00169"/>
    </source>
</evidence>
<dbReference type="SMART" id="SM00388">
    <property type="entry name" value="HisKA"/>
    <property type="match status" value="1"/>
</dbReference>
<dbReference type="SUPFAM" id="SSF52172">
    <property type="entry name" value="CheY-like"/>
    <property type="match status" value="1"/>
</dbReference>
<dbReference type="SMART" id="SM00448">
    <property type="entry name" value="REC"/>
    <property type="match status" value="1"/>
</dbReference>
<dbReference type="SUPFAM" id="SSF55874">
    <property type="entry name" value="ATPase domain of HSP90 chaperone/DNA topoisomerase II/histidine kinase"/>
    <property type="match status" value="1"/>
</dbReference>
<keyword evidence="11" id="KW-1185">Reference proteome</keyword>
<dbReference type="PANTHER" id="PTHR43065:SF42">
    <property type="entry name" value="TWO-COMPONENT SENSOR PPRA"/>
    <property type="match status" value="1"/>
</dbReference>
<accession>A0A8J7S1R8</accession>
<dbReference type="InterPro" id="IPR003661">
    <property type="entry name" value="HisK_dim/P_dom"/>
</dbReference>
<dbReference type="AlphaFoldDB" id="A0A8J7S1R8"/>
<dbReference type="Gene3D" id="1.10.287.130">
    <property type="match status" value="1"/>
</dbReference>
<feature type="transmembrane region" description="Helical" evidence="6">
    <location>
        <begin position="12"/>
        <end position="38"/>
    </location>
</feature>
<evidence type="ECO:0000259" key="8">
    <source>
        <dbReference type="PROSITE" id="PS50110"/>
    </source>
</evidence>
<keyword evidence="3 4" id="KW-0597">Phosphoprotein</keyword>
<dbReference type="PANTHER" id="PTHR43065">
    <property type="entry name" value="SENSOR HISTIDINE KINASE"/>
    <property type="match status" value="1"/>
</dbReference>
<dbReference type="Gene3D" id="3.30.565.10">
    <property type="entry name" value="Histidine kinase-like ATPase, C-terminal domain"/>
    <property type="match status" value="1"/>
</dbReference>
<dbReference type="SUPFAM" id="SSF47384">
    <property type="entry name" value="Homodimeric domain of signal transducing histidine kinase"/>
    <property type="match status" value="1"/>
</dbReference>
<comment type="caution">
    <text evidence="10">The sequence shown here is derived from an EMBL/GenBank/DDBJ whole genome shotgun (WGS) entry which is preliminary data.</text>
</comment>
<feature type="domain" description="Histidine kinase" evidence="7">
    <location>
        <begin position="356"/>
        <end position="580"/>
    </location>
</feature>
<evidence type="ECO:0000256" key="1">
    <source>
        <dbReference type="ARBA" id="ARBA00000085"/>
    </source>
</evidence>
<dbReference type="PROSITE" id="PS50110">
    <property type="entry name" value="RESPONSE_REGULATORY"/>
    <property type="match status" value="1"/>
</dbReference>
<protein>
    <recommendedName>
        <fullName evidence="2">histidine kinase</fullName>
        <ecNumber evidence="2">2.7.13.3</ecNumber>
    </recommendedName>
</protein>
<dbReference type="InterPro" id="IPR001789">
    <property type="entry name" value="Sig_transdc_resp-reg_receiver"/>
</dbReference>
<dbReference type="GO" id="GO:0000155">
    <property type="term" value="F:phosphorelay sensor kinase activity"/>
    <property type="evidence" value="ECO:0007669"/>
    <property type="project" value="InterPro"/>
</dbReference>
<feature type="domain" description="Response regulatory" evidence="8">
    <location>
        <begin position="604"/>
        <end position="719"/>
    </location>
</feature>
<reference evidence="10" key="1">
    <citation type="submission" date="2021-04" db="EMBL/GenBank/DDBJ databases">
        <authorList>
            <person name="Zhang D.-C."/>
        </authorList>
    </citation>
    <scope>NUCLEOTIDE SEQUENCE</scope>
    <source>
        <strain evidence="10">CGMCC 1.15697</strain>
    </source>
</reference>
<evidence type="ECO:0000256" key="6">
    <source>
        <dbReference type="SAM" id="Phobius"/>
    </source>
</evidence>
<dbReference type="SMART" id="SM00387">
    <property type="entry name" value="HATPase_c"/>
    <property type="match status" value="1"/>
</dbReference>
<proteinExistence type="predicted"/>
<evidence type="ECO:0000256" key="5">
    <source>
        <dbReference type="SAM" id="MobiDB-lite"/>
    </source>
</evidence>
<keyword evidence="6" id="KW-1133">Transmembrane helix</keyword>
<gene>
    <name evidence="10" type="ORF">KAJ83_08310</name>
</gene>
<dbReference type="EMBL" id="JAGMWN010000003">
    <property type="protein sequence ID" value="MBP5857008.1"/>
    <property type="molecule type" value="Genomic_DNA"/>
</dbReference>
<evidence type="ECO:0000259" key="9">
    <source>
        <dbReference type="PROSITE" id="PS50112"/>
    </source>
</evidence>
<feature type="modified residue" description="4-aspartylphosphate" evidence="4">
    <location>
        <position position="654"/>
    </location>
</feature>
<dbReference type="SMART" id="SM00091">
    <property type="entry name" value="PAS"/>
    <property type="match status" value="1"/>
</dbReference>
<dbReference type="InterPro" id="IPR035965">
    <property type="entry name" value="PAS-like_dom_sf"/>
</dbReference>
<dbReference type="FunFam" id="1.10.287.130:FF:000037">
    <property type="entry name" value="Hybrid sensor histidine kinase/response regulator"/>
    <property type="match status" value="1"/>
</dbReference>
<feature type="transmembrane region" description="Helical" evidence="6">
    <location>
        <begin position="50"/>
        <end position="72"/>
    </location>
</feature>
<dbReference type="RefSeq" id="WP_210681578.1">
    <property type="nucleotide sequence ID" value="NZ_JAGMWN010000003.1"/>
</dbReference>
<dbReference type="Pfam" id="PF08448">
    <property type="entry name" value="PAS_4"/>
    <property type="match status" value="1"/>
</dbReference>
<dbReference type="InterPro" id="IPR011006">
    <property type="entry name" value="CheY-like_superfamily"/>
</dbReference>
<feature type="region of interest" description="Disordered" evidence="5">
    <location>
        <begin position="583"/>
        <end position="603"/>
    </location>
</feature>
<dbReference type="Pfam" id="PF00072">
    <property type="entry name" value="Response_reg"/>
    <property type="match status" value="1"/>
</dbReference>
<dbReference type="Gene3D" id="3.30.450.20">
    <property type="entry name" value="PAS domain"/>
    <property type="match status" value="1"/>
</dbReference>
<dbReference type="Pfam" id="PF00512">
    <property type="entry name" value="HisKA"/>
    <property type="match status" value="1"/>
</dbReference>
<evidence type="ECO:0000313" key="10">
    <source>
        <dbReference type="EMBL" id="MBP5857008.1"/>
    </source>
</evidence>
<dbReference type="InterPro" id="IPR005467">
    <property type="entry name" value="His_kinase_dom"/>
</dbReference>
<dbReference type="InterPro" id="IPR000014">
    <property type="entry name" value="PAS"/>
</dbReference>
<dbReference type="SUPFAM" id="SSF55785">
    <property type="entry name" value="PYP-like sensor domain (PAS domain)"/>
    <property type="match status" value="1"/>
</dbReference>
<dbReference type="CDD" id="cd00130">
    <property type="entry name" value="PAS"/>
    <property type="match status" value="1"/>
</dbReference>
<dbReference type="PROSITE" id="PS50112">
    <property type="entry name" value="PAS"/>
    <property type="match status" value="1"/>
</dbReference>
<keyword evidence="6" id="KW-0812">Transmembrane</keyword>
<dbReference type="EC" id="2.7.13.3" evidence="2"/>
<keyword evidence="6" id="KW-0472">Membrane</keyword>
<dbReference type="InterPro" id="IPR004358">
    <property type="entry name" value="Sig_transdc_His_kin-like_C"/>
</dbReference>
<organism evidence="10 11">
    <name type="scientific">Marivibrio halodurans</name>
    <dbReference type="NCBI Taxonomy" id="2039722"/>
    <lineage>
        <taxon>Bacteria</taxon>
        <taxon>Pseudomonadati</taxon>
        <taxon>Pseudomonadota</taxon>
        <taxon>Alphaproteobacteria</taxon>
        <taxon>Rhodospirillales</taxon>
        <taxon>Rhodospirillaceae</taxon>
        <taxon>Marivibrio</taxon>
    </lineage>
</organism>
<comment type="catalytic activity">
    <reaction evidence="1">
        <text>ATP + protein L-histidine = ADP + protein N-phospho-L-histidine.</text>
        <dbReference type="EC" id="2.7.13.3"/>
    </reaction>
</comment>
<dbReference type="InterPro" id="IPR036097">
    <property type="entry name" value="HisK_dim/P_sf"/>
</dbReference>
<dbReference type="PRINTS" id="PR00344">
    <property type="entry name" value="BCTRLSENSOR"/>
</dbReference>
<dbReference type="InterPro" id="IPR036890">
    <property type="entry name" value="HATPase_C_sf"/>
</dbReference>
<feature type="domain" description="PAS" evidence="9">
    <location>
        <begin position="221"/>
        <end position="257"/>
    </location>
</feature>
<dbReference type="Proteomes" id="UP000672602">
    <property type="component" value="Unassembled WGS sequence"/>
</dbReference>
<dbReference type="PROSITE" id="PS50109">
    <property type="entry name" value="HIS_KIN"/>
    <property type="match status" value="1"/>
</dbReference>
<sequence length="727" mass="76701">MRLLGNHGGSVLALCLASVCAVGAGLAVLIAAAILAPAEGREAAAGSMPVVAAAVAAALMVTIPAMIAGLSLRALRRRAGRAEARLAALEAMLAARDLVAIAANADGTVHYAIGLEGVDAAGHSGASAAHLIAALIEPADDALPATLAGMAARALGGERLSREFSALGPVPPAVAAPGDATEMEGGARYLQVTVGPFADGICYLLEDVSARRTEAERAMERVSLLSRALDRAPFGILVIDEGGMVQEANSAFRRLLGGQHANGRLFVEVIAEADRAQVDAMIERVNNSGEAAGPIDVRLTGDMERTVALYASQAALPRESGRGLVVHVVDATERKRLEAQFAQSQKMQAVGQLAGGIAHDFNNMLTAIIGFCDLMLQRHPVGEPSFADAMQIKQNANRAAGLVRQLLAFSRQQTLAPRVIDMTELLAELSNLLRRLLGERVELTVVHGRDLWPVKADPGQIEQVVINLAVNARDAMPEGGRLTIQTGNFTADRPYAIAEETMAPGEYVAITVSDTGVGIDRETLTRVFEPFFTTKEVGMGTGLGLAMVYGSIRQLGGIVHAHSDGLGKGASFTLYLPRSSESVQQPTDLAEHEGTPTDTTGGGRVLLVEDEDAVRLFAARALRAKGYEVTEARTGEAALEILADRPRIDLLVTDMVMPKVDGATLIRQTRKQMPDLPVICISGYTQESVAQEVEALPRVYFLPKPFSLKQLATKVKAAIESAASERA</sequence>
<evidence type="ECO:0000256" key="2">
    <source>
        <dbReference type="ARBA" id="ARBA00012438"/>
    </source>
</evidence>
<dbReference type="Gene3D" id="3.40.50.2300">
    <property type="match status" value="1"/>
</dbReference>